<protein>
    <submittedName>
        <fullName evidence="1">Uncharacterized protein</fullName>
    </submittedName>
</protein>
<evidence type="ECO:0000313" key="1">
    <source>
        <dbReference type="EMBL" id="NKM43535.1"/>
    </source>
</evidence>
<name>A0A8I2GJ54_RHILV</name>
<dbReference type="EMBL" id="WIEZ01000001">
    <property type="protein sequence ID" value="NKM43535.1"/>
    <property type="molecule type" value="Genomic_DNA"/>
</dbReference>
<gene>
    <name evidence="1" type="ORF">GFL91_00710</name>
</gene>
<evidence type="ECO:0000313" key="2">
    <source>
        <dbReference type="Proteomes" id="UP000662259"/>
    </source>
</evidence>
<dbReference type="RefSeq" id="WP_168274951.1">
    <property type="nucleotide sequence ID" value="NZ_JACBGQ010000005.1"/>
</dbReference>
<dbReference type="AlphaFoldDB" id="A0A8I2GJ54"/>
<sequence length="122" mass="12869">MTGKSISTTPPDGVIEAISASHILHSHPHLHFTSPNEVLAADISAQEKRAILASWASDLYAVESVPALRQPPGVPSPVRYADILAALKALDDEGATADHLRQGTATLASLGDVQGPSRLKFR</sequence>
<proteinExistence type="predicted"/>
<accession>A0A8I2GJ54</accession>
<organism evidence="1 2">
    <name type="scientific">Rhizobium leguminosarum bv. viciae</name>
    <dbReference type="NCBI Taxonomy" id="387"/>
    <lineage>
        <taxon>Bacteria</taxon>
        <taxon>Pseudomonadati</taxon>
        <taxon>Pseudomonadota</taxon>
        <taxon>Alphaproteobacteria</taxon>
        <taxon>Hyphomicrobiales</taxon>
        <taxon>Rhizobiaceae</taxon>
        <taxon>Rhizobium/Agrobacterium group</taxon>
        <taxon>Rhizobium</taxon>
    </lineage>
</organism>
<reference evidence="1" key="1">
    <citation type="submission" date="2019-10" db="EMBL/GenBank/DDBJ databases">
        <title>Rhizobium leguminosarum symbiovar viciae collection.</title>
        <authorList>
            <person name="Boivin S."/>
            <person name="Lepetit M."/>
        </authorList>
    </citation>
    <scope>NUCLEOTIDE SEQUENCE</scope>
    <source>
        <strain evidence="1">L143</strain>
    </source>
</reference>
<comment type="caution">
    <text evidence="1">The sequence shown here is derived from an EMBL/GenBank/DDBJ whole genome shotgun (WGS) entry which is preliminary data.</text>
</comment>
<dbReference type="Proteomes" id="UP000662259">
    <property type="component" value="Unassembled WGS sequence"/>
</dbReference>